<name>A0A9Q5ZC21_NOSLI</name>
<proteinExistence type="predicted"/>
<protein>
    <submittedName>
        <fullName evidence="1">Uncharacterized protein</fullName>
    </submittedName>
</protein>
<evidence type="ECO:0000313" key="1">
    <source>
        <dbReference type="EMBL" id="PHK03541.1"/>
    </source>
</evidence>
<dbReference type="GeneID" id="57096921"/>
<accession>A0A9Q5ZC21</accession>
<evidence type="ECO:0000313" key="2">
    <source>
        <dbReference type="Proteomes" id="UP000222310"/>
    </source>
</evidence>
<dbReference type="Proteomes" id="UP000222310">
    <property type="component" value="Unassembled WGS sequence"/>
</dbReference>
<comment type="caution">
    <text evidence="1">The sequence shown here is derived from an EMBL/GenBank/DDBJ whole genome shotgun (WGS) entry which is preliminary data.</text>
</comment>
<dbReference type="AlphaFoldDB" id="A0A9Q5ZC21"/>
<gene>
    <name evidence="1" type="ORF">VF08_14525</name>
</gene>
<dbReference type="RefSeq" id="WP_099069302.1">
    <property type="nucleotide sequence ID" value="NZ_LAHD01000036.1"/>
</dbReference>
<reference evidence="1 2" key="1">
    <citation type="submission" date="2015-02" db="EMBL/GenBank/DDBJ databases">
        <title>Nostoc linckia genome annotation.</title>
        <authorList>
            <person name="Zhou Z."/>
        </authorList>
    </citation>
    <scope>NUCLEOTIDE SEQUENCE [LARGE SCALE GENOMIC DNA]</scope>
    <source>
        <strain evidence="2">z8</strain>
    </source>
</reference>
<dbReference type="EMBL" id="LAHD01000036">
    <property type="protein sequence ID" value="PHK03541.1"/>
    <property type="molecule type" value="Genomic_DNA"/>
</dbReference>
<organism evidence="1 2">
    <name type="scientific">Nostoc linckia z8</name>
    <dbReference type="NCBI Taxonomy" id="1628746"/>
    <lineage>
        <taxon>Bacteria</taxon>
        <taxon>Bacillati</taxon>
        <taxon>Cyanobacteriota</taxon>
        <taxon>Cyanophyceae</taxon>
        <taxon>Nostocales</taxon>
        <taxon>Nostocaceae</taxon>
        <taxon>Nostoc</taxon>
    </lineage>
</organism>
<sequence length="75" mass="8762">MNQEIWILYQNEPGMPGRVIGTFSTPEKAMACKAIRGQIGFNQWDKKEEYWICKPLDKEYYFSVEPSTIDRLVDG</sequence>